<comment type="caution">
    <text evidence="4">The sequence shown here is derived from an EMBL/GenBank/DDBJ whole genome shotgun (WGS) entry which is preliminary data.</text>
</comment>
<dbReference type="AlphaFoldDB" id="A0AAW0DD49"/>
<feature type="compositionally biased region" description="Basic and acidic residues" evidence="2">
    <location>
        <begin position="1"/>
        <end position="10"/>
    </location>
</feature>
<feature type="domain" description="C2H2-type" evidence="3">
    <location>
        <begin position="644"/>
        <end position="666"/>
    </location>
</feature>
<proteinExistence type="predicted"/>
<evidence type="ECO:0000313" key="5">
    <source>
        <dbReference type="Proteomes" id="UP001383192"/>
    </source>
</evidence>
<evidence type="ECO:0000256" key="1">
    <source>
        <dbReference type="PROSITE-ProRule" id="PRU00042"/>
    </source>
</evidence>
<keyword evidence="5" id="KW-1185">Reference proteome</keyword>
<feature type="compositionally biased region" description="Low complexity" evidence="2">
    <location>
        <begin position="346"/>
        <end position="377"/>
    </location>
</feature>
<dbReference type="PROSITE" id="PS50157">
    <property type="entry name" value="ZINC_FINGER_C2H2_2"/>
    <property type="match status" value="1"/>
</dbReference>
<dbReference type="InterPro" id="IPR013087">
    <property type="entry name" value="Znf_C2H2_type"/>
</dbReference>
<name>A0AAW0DD49_9AGAR</name>
<dbReference type="GO" id="GO:0008270">
    <property type="term" value="F:zinc ion binding"/>
    <property type="evidence" value="ECO:0007669"/>
    <property type="project" value="UniProtKB-KW"/>
</dbReference>
<feature type="region of interest" description="Disordered" evidence="2">
    <location>
        <begin position="1"/>
        <end position="28"/>
    </location>
</feature>
<protein>
    <recommendedName>
        <fullName evidence="3">C2H2-type domain-containing protein</fullName>
    </recommendedName>
</protein>
<accession>A0AAW0DD49</accession>
<sequence>MGAERPGLDRRRQRASTSPLSKPARPLVINGGNFTLKGPIATTPDEDEPDTCECEPPPPPFVTYVKHLLPIRAGYPIWRPSVSDDLPDSYRRMGVSIGDVVAHDGQGGIEYFFNILYSSQDDRNLGRVPENFEQLILPSDIARVLYQHSPGSVVASTASKITWKPLNYCRSHPHPDVPPEVGCGFQLTSGVAEGAVLVLPEGGQREDHRNENAFEDYARRNAPRWFQYINDVRGRRLSESALILVTGVDKTNNWGMAAFNGVDVGPVTMDIVPSPPGAQTKYRFQQSALACAHTGPIGVNRLESPNQCIFLRGIRVVVRQNRWSSKVSVETQCVQEMPFEDAVARSSSSPRNSRSPNSQSPSVSPSSSSTLTLSPSSPDLVVHTERIPLHNPVYDPCTALAHYLLKQVPEASIATMRDSQIFTLLQPDEEYWPDDEELQSSDDLNDTAAPSSLDALQADSEMSSPQTVKQDRHTLIRLGPSTPGPTEDFPHVPFIHTPPEWTEGYANYLNHDMGDVSQEPYSSTHDVHSGFTVQGVAPFSIPGPSISQQYQPIPGMFAAAEPIRPIPNMTFFDANLWSEPKEGHGHQLSLLNIEEEVVDRLPSPAWTEHSASSRLSASEPITGSVASMGVMRTSVRRRKCSANYQCLICDQAYTTKNGLRNHMNSHRLHANTALDLL</sequence>
<dbReference type="SMART" id="SM00355">
    <property type="entry name" value="ZnF_C2H2"/>
    <property type="match status" value="1"/>
</dbReference>
<organism evidence="4 5">
    <name type="scientific">Paramarasmius palmivorus</name>
    <dbReference type="NCBI Taxonomy" id="297713"/>
    <lineage>
        <taxon>Eukaryota</taxon>
        <taxon>Fungi</taxon>
        <taxon>Dikarya</taxon>
        <taxon>Basidiomycota</taxon>
        <taxon>Agaricomycotina</taxon>
        <taxon>Agaricomycetes</taxon>
        <taxon>Agaricomycetidae</taxon>
        <taxon>Agaricales</taxon>
        <taxon>Marasmiineae</taxon>
        <taxon>Marasmiaceae</taxon>
        <taxon>Paramarasmius</taxon>
    </lineage>
</organism>
<evidence type="ECO:0000259" key="3">
    <source>
        <dbReference type="PROSITE" id="PS50157"/>
    </source>
</evidence>
<reference evidence="4 5" key="1">
    <citation type="submission" date="2024-01" db="EMBL/GenBank/DDBJ databases">
        <title>A draft genome for a cacao thread blight-causing isolate of Paramarasmius palmivorus.</title>
        <authorList>
            <person name="Baruah I.K."/>
            <person name="Bukari Y."/>
            <person name="Amoako-Attah I."/>
            <person name="Meinhardt L.W."/>
            <person name="Bailey B.A."/>
            <person name="Cohen S.P."/>
        </authorList>
    </citation>
    <scope>NUCLEOTIDE SEQUENCE [LARGE SCALE GENOMIC DNA]</scope>
    <source>
        <strain evidence="4 5">GH-12</strain>
    </source>
</reference>
<keyword evidence="1" id="KW-0862">Zinc</keyword>
<gene>
    <name evidence="4" type="ORF">VNI00_005984</name>
</gene>
<keyword evidence="1" id="KW-0863">Zinc-finger</keyword>
<dbReference type="Proteomes" id="UP001383192">
    <property type="component" value="Unassembled WGS sequence"/>
</dbReference>
<dbReference type="EMBL" id="JAYKXP010000017">
    <property type="protein sequence ID" value="KAK7049383.1"/>
    <property type="molecule type" value="Genomic_DNA"/>
</dbReference>
<feature type="region of interest" description="Disordered" evidence="2">
    <location>
        <begin position="341"/>
        <end position="377"/>
    </location>
</feature>
<evidence type="ECO:0000256" key="2">
    <source>
        <dbReference type="SAM" id="MobiDB-lite"/>
    </source>
</evidence>
<dbReference type="PROSITE" id="PS00028">
    <property type="entry name" value="ZINC_FINGER_C2H2_1"/>
    <property type="match status" value="1"/>
</dbReference>
<evidence type="ECO:0000313" key="4">
    <source>
        <dbReference type="EMBL" id="KAK7049383.1"/>
    </source>
</evidence>
<keyword evidence="1" id="KW-0479">Metal-binding</keyword>